<protein>
    <recommendedName>
        <fullName evidence="12">Phosphoribulokinase/uridine kinase domain-containing protein</fullName>
    </recommendedName>
</protein>
<evidence type="ECO:0000256" key="6">
    <source>
        <dbReference type="ARBA" id="ARBA00022777"/>
    </source>
</evidence>
<evidence type="ECO:0000256" key="9">
    <source>
        <dbReference type="ARBA" id="ARBA00061312"/>
    </source>
</evidence>
<dbReference type="GO" id="GO:0005737">
    <property type="term" value="C:cytoplasm"/>
    <property type="evidence" value="ECO:0007669"/>
    <property type="project" value="UniProtKB-SubCell"/>
</dbReference>
<evidence type="ECO:0008006" key="12">
    <source>
        <dbReference type="Google" id="ProtNLM"/>
    </source>
</evidence>
<dbReference type="SUPFAM" id="SSF52540">
    <property type="entry name" value="P-loop containing nucleoside triphosphate hydrolases"/>
    <property type="match status" value="1"/>
</dbReference>
<evidence type="ECO:0000256" key="2">
    <source>
        <dbReference type="ARBA" id="ARBA00004496"/>
    </source>
</evidence>
<reference evidence="10" key="1">
    <citation type="submission" date="2022-11" db="EMBL/GenBank/DDBJ databases">
        <authorList>
            <person name="Petersen C."/>
        </authorList>
    </citation>
    <scope>NUCLEOTIDE SEQUENCE</scope>
    <source>
        <strain evidence="10">IBT 21917</strain>
    </source>
</reference>
<reference evidence="10" key="2">
    <citation type="journal article" date="2023" name="IMA Fungus">
        <title>Comparative genomic study of the Penicillium genus elucidates a diverse pangenome and 15 lateral gene transfer events.</title>
        <authorList>
            <person name="Petersen C."/>
            <person name="Sorensen T."/>
            <person name="Nielsen M.R."/>
            <person name="Sondergaard T.E."/>
            <person name="Sorensen J.L."/>
            <person name="Fitzpatrick D.A."/>
            <person name="Frisvad J.C."/>
            <person name="Nielsen K.L."/>
        </authorList>
    </citation>
    <scope>NUCLEOTIDE SEQUENCE</scope>
    <source>
        <strain evidence="10">IBT 21917</strain>
    </source>
</reference>
<name>A0A9W9LUQ7_9EURO</name>
<gene>
    <name evidence="10" type="ORF">N7492_002018</name>
</gene>
<dbReference type="EMBL" id="JAPQKO010000002">
    <property type="protein sequence ID" value="KAJ5178808.1"/>
    <property type="molecule type" value="Genomic_DNA"/>
</dbReference>
<keyword evidence="5" id="KW-0547">Nucleotide-binding</keyword>
<dbReference type="Gene3D" id="3.40.50.300">
    <property type="entry name" value="P-loop containing nucleotide triphosphate hydrolases"/>
    <property type="match status" value="1"/>
</dbReference>
<keyword evidence="7" id="KW-0067">ATP-binding</keyword>
<dbReference type="OrthoDB" id="347435at2759"/>
<evidence type="ECO:0000256" key="5">
    <source>
        <dbReference type="ARBA" id="ARBA00022741"/>
    </source>
</evidence>
<evidence type="ECO:0000256" key="1">
    <source>
        <dbReference type="ARBA" id="ARBA00004123"/>
    </source>
</evidence>
<sequence>MTPIPHHNIERILNPILPRIDQHKHAQSSNDQKPFILGLTGLQGSGKSTWTDALVQTLHQHGNTAINISLDDLYLDHAELVALRTANPENKLLRTRGQPGTHDTALAVSFFQRLMDTSQDRSIPAFDKSLFHGEGGRAPRETWRCIPAGTTIDVVIFEGWCLGFQALPDEAIARRWENALESADPTETLRNHALEHLVLVNGNLRRYGELFMGPRHFDFLVHLDTDDLVNVYEWRMQQERALRLRGGGAMSDEEVVRFVEGYMTAYELYLDQLRRGFFGGSEKGREGQLRVVLDKERTVVDVRLI</sequence>
<keyword evidence="3" id="KW-0963">Cytoplasm</keyword>
<dbReference type="AlphaFoldDB" id="A0A9W9LUQ7"/>
<keyword evidence="4" id="KW-0808">Transferase</keyword>
<evidence type="ECO:0000313" key="10">
    <source>
        <dbReference type="EMBL" id="KAJ5178808.1"/>
    </source>
</evidence>
<keyword evidence="6" id="KW-0418">Kinase</keyword>
<keyword evidence="8" id="KW-0539">Nucleus</keyword>
<evidence type="ECO:0000256" key="8">
    <source>
        <dbReference type="ARBA" id="ARBA00023242"/>
    </source>
</evidence>
<evidence type="ECO:0000256" key="3">
    <source>
        <dbReference type="ARBA" id="ARBA00022490"/>
    </source>
</evidence>
<dbReference type="GO" id="GO:0005524">
    <property type="term" value="F:ATP binding"/>
    <property type="evidence" value="ECO:0007669"/>
    <property type="project" value="UniProtKB-KW"/>
</dbReference>
<comment type="caution">
    <text evidence="10">The sequence shown here is derived from an EMBL/GenBank/DDBJ whole genome shotgun (WGS) entry which is preliminary data.</text>
</comment>
<accession>A0A9W9LUQ7</accession>
<dbReference type="PANTHER" id="PTHR10285">
    <property type="entry name" value="URIDINE KINASE"/>
    <property type="match status" value="1"/>
</dbReference>
<evidence type="ECO:0000256" key="4">
    <source>
        <dbReference type="ARBA" id="ARBA00022679"/>
    </source>
</evidence>
<dbReference type="Proteomes" id="UP001146351">
    <property type="component" value="Unassembled WGS sequence"/>
</dbReference>
<dbReference type="InterPro" id="IPR027417">
    <property type="entry name" value="P-loop_NTPase"/>
</dbReference>
<dbReference type="GO" id="GO:0016301">
    <property type="term" value="F:kinase activity"/>
    <property type="evidence" value="ECO:0007669"/>
    <property type="project" value="UniProtKB-KW"/>
</dbReference>
<proteinExistence type="inferred from homology"/>
<comment type="subcellular location">
    <subcellularLocation>
        <location evidence="2">Cytoplasm</location>
    </subcellularLocation>
    <subcellularLocation>
        <location evidence="1">Nucleus</location>
    </subcellularLocation>
</comment>
<dbReference type="GO" id="GO:0005634">
    <property type="term" value="C:nucleus"/>
    <property type="evidence" value="ECO:0007669"/>
    <property type="project" value="UniProtKB-SubCell"/>
</dbReference>
<evidence type="ECO:0000256" key="7">
    <source>
        <dbReference type="ARBA" id="ARBA00022840"/>
    </source>
</evidence>
<evidence type="ECO:0000313" key="11">
    <source>
        <dbReference type="Proteomes" id="UP001146351"/>
    </source>
</evidence>
<keyword evidence="11" id="KW-1185">Reference proteome</keyword>
<dbReference type="FunFam" id="3.40.50.300:FF:001691">
    <property type="entry name" value="Probable ATP-dependent kinase TDA10"/>
    <property type="match status" value="1"/>
</dbReference>
<organism evidence="10 11">
    <name type="scientific">Penicillium capsulatum</name>
    <dbReference type="NCBI Taxonomy" id="69766"/>
    <lineage>
        <taxon>Eukaryota</taxon>
        <taxon>Fungi</taxon>
        <taxon>Dikarya</taxon>
        <taxon>Ascomycota</taxon>
        <taxon>Pezizomycotina</taxon>
        <taxon>Eurotiomycetes</taxon>
        <taxon>Eurotiomycetidae</taxon>
        <taxon>Eurotiales</taxon>
        <taxon>Aspergillaceae</taxon>
        <taxon>Penicillium</taxon>
    </lineage>
</organism>
<comment type="similarity">
    <text evidence="9">Belongs to the GLYK kinase family.</text>
</comment>